<dbReference type="Proteomes" id="UP000775213">
    <property type="component" value="Unassembled WGS sequence"/>
</dbReference>
<protein>
    <submittedName>
        <fullName evidence="1">Uncharacterized protein</fullName>
    </submittedName>
</protein>
<keyword evidence="2" id="KW-1185">Reference proteome</keyword>
<reference evidence="1 2" key="1">
    <citation type="journal article" date="2021" name="Hortic Res">
        <title>Chromosome-scale assembly of the Dendrobium chrysotoxum genome enhances the understanding of orchid evolution.</title>
        <authorList>
            <person name="Zhang Y."/>
            <person name="Zhang G.Q."/>
            <person name="Zhang D."/>
            <person name="Liu X.D."/>
            <person name="Xu X.Y."/>
            <person name="Sun W.H."/>
            <person name="Yu X."/>
            <person name="Zhu X."/>
            <person name="Wang Z.W."/>
            <person name="Zhao X."/>
            <person name="Zhong W.Y."/>
            <person name="Chen H."/>
            <person name="Yin W.L."/>
            <person name="Huang T."/>
            <person name="Niu S.C."/>
            <person name="Liu Z.J."/>
        </authorList>
    </citation>
    <scope>NUCLEOTIDE SEQUENCE [LARGE SCALE GENOMIC DNA]</scope>
    <source>
        <strain evidence="1">Lindl</strain>
    </source>
</reference>
<evidence type="ECO:0000313" key="1">
    <source>
        <dbReference type="EMBL" id="KAH0451939.1"/>
    </source>
</evidence>
<dbReference type="AlphaFoldDB" id="A0AAV7G8A2"/>
<organism evidence="1 2">
    <name type="scientific">Dendrobium chrysotoxum</name>
    <name type="common">Orchid</name>
    <dbReference type="NCBI Taxonomy" id="161865"/>
    <lineage>
        <taxon>Eukaryota</taxon>
        <taxon>Viridiplantae</taxon>
        <taxon>Streptophyta</taxon>
        <taxon>Embryophyta</taxon>
        <taxon>Tracheophyta</taxon>
        <taxon>Spermatophyta</taxon>
        <taxon>Magnoliopsida</taxon>
        <taxon>Liliopsida</taxon>
        <taxon>Asparagales</taxon>
        <taxon>Orchidaceae</taxon>
        <taxon>Epidendroideae</taxon>
        <taxon>Malaxideae</taxon>
        <taxon>Dendrobiinae</taxon>
        <taxon>Dendrobium</taxon>
    </lineage>
</organism>
<gene>
    <name evidence="1" type="ORF">IEQ34_019238</name>
</gene>
<dbReference type="EMBL" id="JAGFBR010000017">
    <property type="protein sequence ID" value="KAH0451939.1"/>
    <property type="molecule type" value="Genomic_DNA"/>
</dbReference>
<comment type="caution">
    <text evidence="1">The sequence shown here is derived from an EMBL/GenBank/DDBJ whole genome shotgun (WGS) entry which is preliminary data.</text>
</comment>
<evidence type="ECO:0000313" key="2">
    <source>
        <dbReference type="Proteomes" id="UP000775213"/>
    </source>
</evidence>
<name>A0AAV7G8A2_DENCH</name>
<proteinExistence type="predicted"/>
<accession>A0AAV7G8A2</accession>
<sequence length="53" mass="6072">MDLHQIWIEAISECIGDFTHGEATLSRLLKSLEAITCEANQSRENREGIEKKR</sequence>